<dbReference type="PROSITE" id="PS51068">
    <property type="entry name" value="FPG_CAT"/>
    <property type="match status" value="1"/>
</dbReference>
<reference evidence="19 20" key="1">
    <citation type="journal article" date="2016" name="Nat. Commun.">
        <title>Thousands of microbial genomes shed light on interconnected biogeochemical processes in an aquifer system.</title>
        <authorList>
            <person name="Anantharaman K."/>
            <person name="Brown C.T."/>
            <person name="Hug L.A."/>
            <person name="Sharon I."/>
            <person name="Castelle C.J."/>
            <person name="Probst A.J."/>
            <person name="Thomas B.C."/>
            <person name="Singh A."/>
            <person name="Wilkins M.J."/>
            <person name="Karaoz U."/>
            <person name="Brodie E.L."/>
            <person name="Williams K.H."/>
            <person name="Hubbard S.S."/>
            <person name="Banfield J.F."/>
        </authorList>
    </citation>
    <scope>NUCLEOTIDE SEQUENCE [LARGE SCALE GENOMIC DNA]</scope>
</reference>
<evidence type="ECO:0000256" key="15">
    <source>
        <dbReference type="ARBA" id="ARBA00044632"/>
    </source>
</evidence>
<dbReference type="InterPro" id="IPR012319">
    <property type="entry name" value="FPG_cat"/>
</dbReference>
<comment type="similarity">
    <text evidence="3">Belongs to the FPG family.</text>
</comment>
<keyword evidence="6" id="KW-0227">DNA damage</keyword>
<dbReference type="GO" id="GO:0006284">
    <property type="term" value="P:base-excision repair"/>
    <property type="evidence" value="ECO:0007669"/>
    <property type="project" value="InterPro"/>
</dbReference>
<organism evidence="19 20">
    <name type="scientific">candidate division Kazan bacterium RBG_13_50_9</name>
    <dbReference type="NCBI Taxonomy" id="1798535"/>
    <lineage>
        <taxon>Bacteria</taxon>
        <taxon>Bacteria division Kazan-3B-28</taxon>
    </lineage>
</organism>
<dbReference type="Gene3D" id="1.10.8.50">
    <property type="match status" value="1"/>
</dbReference>
<dbReference type="Proteomes" id="UP000176651">
    <property type="component" value="Unassembled WGS sequence"/>
</dbReference>
<evidence type="ECO:0000256" key="14">
    <source>
        <dbReference type="ARBA" id="ARBA00023295"/>
    </source>
</evidence>
<dbReference type="SUPFAM" id="SSF46946">
    <property type="entry name" value="S13-like H2TH domain"/>
    <property type="match status" value="1"/>
</dbReference>
<dbReference type="GO" id="GO:0003684">
    <property type="term" value="F:damaged DNA binding"/>
    <property type="evidence" value="ECO:0007669"/>
    <property type="project" value="InterPro"/>
</dbReference>
<keyword evidence="14" id="KW-0326">Glycosidase</keyword>
<evidence type="ECO:0000313" key="20">
    <source>
        <dbReference type="Proteomes" id="UP000176651"/>
    </source>
</evidence>
<keyword evidence="12" id="KW-0456">Lyase</keyword>
<comment type="catalytic activity">
    <reaction evidence="1">
        <text>Hydrolysis of DNA containing ring-opened 7-methylguanine residues, releasing 2,6-diamino-4-hydroxy-5-(N-methyl)formamidopyrimidine.</text>
        <dbReference type="EC" id="3.2.2.23"/>
    </reaction>
</comment>
<dbReference type="EMBL" id="META01000003">
    <property type="protein sequence ID" value="OGB74269.1"/>
    <property type="molecule type" value="Genomic_DNA"/>
</dbReference>
<keyword evidence="5" id="KW-0479">Metal-binding</keyword>
<keyword evidence="10" id="KW-0238">DNA-binding</keyword>
<dbReference type="Gene3D" id="3.20.190.10">
    <property type="entry name" value="MutM-like, N-terminal"/>
    <property type="match status" value="1"/>
</dbReference>
<evidence type="ECO:0000256" key="11">
    <source>
        <dbReference type="ARBA" id="ARBA00023204"/>
    </source>
</evidence>
<dbReference type="SUPFAM" id="SSF81624">
    <property type="entry name" value="N-terminal domain of MutM-like DNA repair proteins"/>
    <property type="match status" value="1"/>
</dbReference>
<protein>
    <submittedName>
        <fullName evidence="19">DNA-formamidopyrimidine glycosylase</fullName>
    </submittedName>
</protein>
<evidence type="ECO:0000256" key="6">
    <source>
        <dbReference type="ARBA" id="ARBA00022763"/>
    </source>
</evidence>
<evidence type="ECO:0000256" key="3">
    <source>
        <dbReference type="ARBA" id="ARBA00009409"/>
    </source>
</evidence>
<dbReference type="InterPro" id="IPR020629">
    <property type="entry name" value="FPG_Glyclase"/>
</dbReference>
<dbReference type="GO" id="GO:0140078">
    <property type="term" value="F:class I DNA-(apurinic or apyrimidinic site) endonuclease activity"/>
    <property type="evidence" value="ECO:0007669"/>
    <property type="project" value="UniProtKB-EC"/>
</dbReference>
<evidence type="ECO:0000259" key="17">
    <source>
        <dbReference type="PROSITE" id="PS51066"/>
    </source>
</evidence>
<keyword evidence="8" id="KW-0378">Hydrolase</keyword>
<name>A0A1F4NS80_UNCK3</name>
<keyword evidence="9" id="KW-0862">Zinc</keyword>
<dbReference type="InterPro" id="IPR035937">
    <property type="entry name" value="FPG_N"/>
</dbReference>
<dbReference type="InterPro" id="IPR010979">
    <property type="entry name" value="Ribosomal_uS13-like_H2TH"/>
</dbReference>
<evidence type="ECO:0000256" key="9">
    <source>
        <dbReference type="ARBA" id="ARBA00022833"/>
    </source>
</evidence>
<evidence type="ECO:0000256" key="5">
    <source>
        <dbReference type="ARBA" id="ARBA00022723"/>
    </source>
</evidence>
<keyword evidence="11" id="KW-0234">DNA repair</keyword>
<evidence type="ECO:0000256" key="16">
    <source>
        <dbReference type="PROSITE-ProRule" id="PRU00391"/>
    </source>
</evidence>
<keyword evidence="13" id="KW-0511">Multifunctional enzyme</keyword>
<accession>A0A1F4NS80</accession>
<dbReference type="NCBIfam" id="NF002211">
    <property type="entry name" value="PRK01103.1"/>
    <property type="match status" value="1"/>
</dbReference>
<evidence type="ECO:0000256" key="4">
    <source>
        <dbReference type="ARBA" id="ARBA00011245"/>
    </source>
</evidence>
<dbReference type="FunFam" id="1.10.8.50:FF:000003">
    <property type="entry name" value="Formamidopyrimidine-DNA glycosylase"/>
    <property type="match status" value="1"/>
</dbReference>
<evidence type="ECO:0000256" key="1">
    <source>
        <dbReference type="ARBA" id="ARBA00001668"/>
    </source>
</evidence>
<dbReference type="GO" id="GO:0008270">
    <property type="term" value="F:zinc ion binding"/>
    <property type="evidence" value="ECO:0007669"/>
    <property type="project" value="UniProtKB-KW"/>
</dbReference>
<dbReference type="Pfam" id="PF06831">
    <property type="entry name" value="H2TH"/>
    <property type="match status" value="1"/>
</dbReference>
<evidence type="ECO:0000256" key="13">
    <source>
        <dbReference type="ARBA" id="ARBA00023268"/>
    </source>
</evidence>
<feature type="domain" description="Formamidopyrimidine-DNA glycosylase catalytic" evidence="18">
    <location>
        <begin position="2"/>
        <end position="127"/>
    </location>
</feature>
<dbReference type="SMART" id="SM00898">
    <property type="entry name" value="Fapy_DNA_glyco"/>
    <property type="match status" value="1"/>
</dbReference>
<keyword evidence="7 16" id="KW-0863">Zinc-finger</keyword>
<evidence type="ECO:0000256" key="2">
    <source>
        <dbReference type="ARBA" id="ARBA00001947"/>
    </source>
</evidence>
<dbReference type="InterPro" id="IPR015886">
    <property type="entry name" value="H2TH_FPG"/>
</dbReference>
<comment type="subunit">
    <text evidence="4">Monomer.</text>
</comment>
<evidence type="ECO:0000256" key="7">
    <source>
        <dbReference type="ARBA" id="ARBA00022771"/>
    </source>
</evidence>
<dbReference type="PANTHER" id="PTHR22993:SF9">
    <property type="entry name" value="FORMAMIDOPYRIMIDINE-DNA GLYCOSYLASE"/>
    <property type="match status" value="1"/>
</dbReference>
<dbReference type="SUPFAM" id="SSF57716">
    <property type="entry name" value="Glucocorticoid receptor-like (DNA-binding domain)"/>
    <property type="match status" value="1"/>
</dbReference>
<dbReference type="AlphaFoldDB" id="A0A1F4NS80"/>
<dbReference type="GO" id="GO:0034039">
    <property type="term" value="F:8-oxo-7,8-dihydroguanine DNA N-glycosylase activity"/>
    <property type="evidence" value="ECO:0007669"/>
    <property type="project" value="TreeGrafter"/>
</dbReference>
<dbReference type="Pfam" id="PF06827">
    <property type="entry name" value="zf-FPG_IleRS"/>
    <property type="match status" value="1"/>
</dbReference>
<dbReference type="Pfam" id="PF01149">
    <property type="entry name" value="Fapy_DNA_glyco"/>
    <property type="match status" value="1"/>
</dbReference>
<comment type="catalytic activity">
    <reaction evidence="15">
        <text>2'-deoxyribonucleotide-(2'-deoxyribose 5'-phosphate)-2'-deoxyribonucleotide-DNA = a 3'-end 2'-deoxyribonucleotide-(2,3-dehydro-2,3-deoxyribose 5'-phosphate)-DNA + a 5'-end 5'-phospho-2'-deoxyribonucleoside-DNA + H(+)</text>
        <dbReference type="Rhea" id="RHEA:66592"/>
        <dbReference type="Rhea" id="RHEA-COMP:13180"/>
        <dbReference type="Rhea" id="RHEA-COMP:16897"/>
        <dbReference type="Rhea" id="RHEA-COMP:17067"/>
        <dbReference type="ChEBI" id="CHEBI:15378"/>
        <dbReference type="ChEBI" id="CHEBI:136412"/>
        <dbReference type="ChEBI" id="CHEBI:157695"/>
        <dbReference type="ChEBI" id="CHEBI:167181"/>
        <dbReference type="EC" id="4.2.99.18"/>
    </reaction>
</comment>
<dbReference type="SMART" id="SM01232">
    <property type="entry name" value="H2TH"/>
    <property type="match status" value="1"/>
</dbReference>
<dbReference type="InterPro" id="IPR000214">
    <property type="entry name" value="Znf_DNA_glyclase/AP_lyase"/>
</dbReference>
<dbReference type="NCBIfam" id="TIGR00577">
    <property type="entry name" value="fpg"/>
    <property type="match status" value="1"/>
</dbReference>
<evidence type="ECO:0000313" key="19">
    <source>
        <dbReference type="EMBL" id="OGB74269.1"/>
    </source>
</evidence>
<dbReference type="CDD" id="cd08966">
    <property type="entry name" value="EcFpg-like_N"/>
    <property type="match status" value="1"/>
</dbReference>
<comment type="caution">
    <text evidence="19">The sequence shown here is derived from an EMBL/GenBank/DDBJ whole genome shotgun (WGS) entry which is preliminary data.</text>
</comment>
<sequence length="295" mass="33517">MPELPEVETITNELKRTLKGAAIEDAKFSRPKLIKGISYTTLRKDLKGKKIQKIERRAKYILLHLSGGKTLILHLGMTGRLLLHPQKEKGQVTNLKTKKKEPDRFVRGQFFLNKNRVLDFSDLRLFGRVYLMDTANIAQKDPIKKLGIDPLSKNFTYPLFAQQLRKRKGKVKVVLMDQTFLAGIGNIYSDEILFEARIYPLTLVQALKPPQAKALYSAIKKILKKGVRYRGTSDSDYFDLRGNIGSFQKHLRVYRQTGRPCPRPSTTLGTGPCKGTVKRMKVGGRSAHFCPSCQK</sequence>
<evidence type="ECO:0000256" key="10">
    <source>
        <dbReference type="ARBA" id="ARBA00023125"/>
    </source>
</evidence>
<feature type="domain" description="FPG-type" evidence="17">
    <location>
        <begin position="252"/>
        <end position="295"/>
    </location>
</feature>
<dbReference type="PROSITE" id="PS51066">
    <property type="entry name" value="ZF_FPG_2"/>
    <property type="match status" value="1"/>
</dbReference>
<dbReference type="PANTHER" id="PTHR22993">
    <property type="entry name" value="FORMAMIDOPYRIMIDINE-DNA GLYCOSYLASE"/>
    <property type="match status" value="1"/>
</dbReference>
<proteinExistence type="inferred from homology"/>
<evidence type="ECO:0000256" key="8">
    <source>
        <dbReference type="ARBA" id="ARBA00022801"/>
    </source>
</evidence>
<evidence type="ECO:0000256" key="12">
    <source>
        <dbReference type="ARBA" id="ARBA00023239"/>
    </source>
</evidence>
<evidence type="ECO:0000259" key="18">
    <source>
        <dbReference type="PROSITE" id="PS51068"/>
    </source>
</evidence>
<gene>
    <name evidence="19" type="ORF">A2V68_00695</name>
</gene>
<dbReference type="STRING" id="1798535.A2V68_00695"/>
<dbReference type="InterPro" id="IPR010663">
    <property type="entry name" value="Znf_FPG/IleRS"/>
</dbReference>
<comment type="cofactor">
    <cofactor evidence="2">
        <name>Zn(2+)</name>
        <dbReference type="ChEBI" id="CHEBI:29105"/>
    </cofactor>
</comment>